<organism evidence="1 2">
    <name type="scientific">Armillaria novae-zelandiae</name>
    <dbReference type="NCBI Taxonomy" id="153914"/>
    <lineage>
        <taxon>Eukaryota</taxon>
        <taxon>Fungi</taxon>
        <taxon>Dikarya</taxon>
        <taxon>Basidiomycota</taxon>
        <taxon>Agaricomycotina</taxon>
        <taxon>Agaricomycetes</taxon>
        <taxon>Agaricomycetidae</taxon>
        <taxon>Agaricales</taxon>
        <taxon>Marasmiineae</taxon>
        <taxon>Physalacriaceae</taxon>
        <taxon>Armillaria</taxon>
    </lineage>
</organism>
<reference evidence="1" key="1">
    <citation type="submission" date="2023-06" db="EMBL/GenBank/DDBJ databases">
        <authorList>
            <consortium name="Lawrence Berkeley National Laboratory"/>
            <person name="Ahrendt S."/>
            <person name="Sahu N."/>
            <person name="Indic B."/>
            <person name="Wong-Bajracharya J."/>
            <person name="Merenyi Z."/>
            <person name="Ke H.-M."/>
            <person name="Monk M."/>
            <person name="Kocsube S."/>
            <person name="Drula E."/>
            <person name="Lipzen A."/>
            <person name="Balint B."/>
            <person name="Henrissat B."/>
            <person name="Andreopoulos B."/>
            <person name="Martin F.M."/>
            <person name="Harder C.B."/>
            <person name="Rigling D."/>
            <person name="Ford K.L."/>
            <person name="Foster G.D."/>
            <person name="Pangilinan J."/>
            <person name="Papanicolaou A."/>
            <person name="Barry K."/>
            <person name="LaButti K."/>
            <person name="Viragh M."/>
            <person name="Koriabine M."/>
            <person name="Yan M."/>
            <person name="Riley R."/>
            <person name="Champramary S."/>
            <person name="Plett K.L."/>
            <person name="Tsai I.J."/>
            <person name="Slot J."/>
            <person name="Sipos G."/>
            <person name="Plett J."/>
            <person name="Nagy L.G."/>
            <person name="Grigoriev I.V."/>
        </authorList>
    </citation>
    <scope>NUCLEOTIDE SEQUENCE</scope>
    <source>
        <strain evidence="1">ICMP 16352</strain>
    </source>
</reference>
<sequence>MGEEEDRKMQGRILVHDGITTRHMPPRLVPYWGAHERRCAISHAWVDEKVRGDVMTPINGEESPVPLQQDANLDLIRIEMLNHAWLRVL</sequence>
<dbReference type="Proteomes" id="UP001175227">
    <property type="component" value="Unassembled WGS sequence"/>
</dbReference>
<feature type="non-terminal residue" evidence="1">
    <location>
        <position position="89"/>
    </location>
</feature>
<dbReference type="AlphaFoldDB" id="A0AA39P7R4"/>
<protein>
    <submittedName>
        <fullName evidence="1">Uncharacterized protein</fullName>
    </submittedName>
</protein>
<keyword evidence="2" id="KW-1185">Reference proteome</keyword>
<proteinExistence type="predicted"/>
<accession>A0AA39P7R4</accession>
<evidence type="ECO:0000313" key="2">
    <source>
        <dbReference type="Proteomes" id="UP001175227"/>
    </source>
</evidence>
<gene>
    <name evidence="1" type="ORF">IW261DRAFT_1479459</name>
</gene>
<name>A0AA39P7R4_9AGAR</name>
<dbReference type="EMBL" id="JAUEPR010000012">
    <property type="protein sequence ID" value="KAK0479152.1"/>
    <property type="molecule type" value="Genomic_DNA"/>
</dbReference>
<comment type="caution">
    <text evidence="1">The sequence shown here is derived from an EMBL/GenBank/DDBJ whole genome shotgun (WGS) entry which is preliminary data.</text>
</comment>
<evidence type="ECO:0000313" key="1">
    <source>
        <dbReference type="EMBL" id="KAK0479152.1"/>
    </source>
</evidence>